<feature type="transmembrane region" description="Helical" evidence="9">
    <location>
        <begin position="240"/>
        <end position="258"/>
    </location>
</feature>
<comment type="function">
    <text evidence="10">Part of the binding-protein-dependent transport system for molybdenum; probably responsible for the translocation of the substrate across the membrane.</text>
</comment>
<reference evidence="12 13" key="1">
    <citation type="submission" date="2020-10" db="EMBL/GenBank/DDBJ databases">
        <title>Connecting structure to function with the recovery of over 1000 high-quality activated sludge metagenome-assembled genomes encoding full-length rRNA genes using long-read sequencing.</title>
        <authorList>
            <person name="Singleton C.M."/>
            <person name="Petriglieri F."/>
            <person name="Kristensen J.M."/>
            <person name="Kirkegaard R.H."/>
            <person name="Michaelsen T.Y."/>
            <person name="Andersen M.H."/>
            <person name="Karst S.M."/>
            <person name="Dueholm M.S."/>
            <person name="Nielsen P.H."/>
            <person name="Albertsen M."/>
        </authorList>
    </citation>
    <scope>NUCLEOTIDE SEQUENCE [LARGE SCALE GENOMIC DNA]</scope>
    <source>
        <strain evidence="12">Lyne_18-Q3-R50-59_MAXAC.006</strain>
    </source>
</reference>
<dbReference type="InterPro" id="IPR011867">
    <property type="entry name" value="ModB_ABC"/>
</dbReference>
<evidence type="ECO:0000256" key="1">
    <source>
        <dbReference type="ARBA" id="ARBA00004651"/>
    </source>
</evidence>
<proteinExistence type="inferred from homology"/>
<feature type="transmembrane region" description="Helical" evidence="9">
    <location>
        <begin position="55"/>
        <end position="81"/>
    </location>
</feature>
<keyword evidence="8 9" id="KW-0472">Membrane</keyword>
<evidence type="ECO:0000256" key="3">
    <source>
        <dbReference type="ARBA" id="ARBA00022448"/>
    </source>
</evidence>
<dbReference type="SUPFAM" id="SSF161098">
    <property type="entry name" value="MetI-like"/>
    <property type="match status" value="1"/>
</dbReference>
<feature type="transmembrane region" description="Helical" evidence="9">
    <location>
        <begin position="134"/>
        <end position="154"/>
    </location>
</feature>
<dbReference type="Proteomes" id="UP000727993">
    <property type="component" value="Unassembled WGS sequence"/>
</dbReference>
<keyword evidence="4 10" id="KW-1003">Cell membrane</keyword>
<dbReference type="PANTHER" id="PTHR30183:SF3">
    <property type="entry name" value="MOLYBDENUM TRANSPORT SYSTEM PERMEASE PROTEIN MODB"/>
    <property type="match status" value="1"/>
</dbReference>
<evidence type="ECO:0000256" key="4">
    <source>
        <dbReference type="ARBA" id="ARBA00022475"/>
    </source>
</evidence>
<comment type="similarity">
    <text evidence="2 10">Belongs to the binding-protein-dependent transport system permease family. CysTW subfamily.</text>
</comment>
<dbReference type="PROSITE" id="PS50928">
    <property type="entry name" value="ABC_TM1"/>
    <property type="match status" value="1"/>
</dbReference>
<evidence type="ECO:0000256" key="9">
    <source>
        <dbReference type="RuleBase" id="RU363032"/>
    </source>
</evidence>
<dbReference type="PANTHER" id="PTHR30183">
    <property type="entry name" value="MOLYBDENUM TRANSPORT SYSTEM PERMEASE PROTEIN MODB"/>
    <property type="match status" value="1"/>
</dbReference>
<evidence type="ECO:0000256" key="7">
    <source>
        <dbReference type="ARBA" id="ARBA00022989"/>
    </source>
</evidence>
<keyword evidence="5 10" id="KW-0500">Molybdenum</keyword>
<dbReference type="GO" id="GO:0005886">
    <property type="term" value="C:plasma membrane"/>
    <property type="evidence" value="ECO:0007669"/>
    <property type="project" value="UniProtKB-SubCell"/>
</dbReference>
<gene>
    <name evidence="12" type="primary">modB</name>
    <name evidence="12" type="ORF">IPN02_06570</name>
</gene>
<keyword evidence="7 9" id="KW-1133">Transmembrane helix</keyword>
<evidence type="ECO:0000259" key="11">
    <source>
        <dbReference type="PROSITE" id="PS50928"/>
    </source>
</evidence>
<comment type="caution">
    <text evidence="12">The sequence shown here is derived from an EMBL/GenBank/DDBJ whole genome shotgun (WGS) entry which is preliminary data.</text>
</comment>
<dbReference type="InterPro" id="IPR000515">
    <property type="entry name" value="MetI-like"/>
</dbReference>
<feature type="transmembrane region" description="Helical" evidence="9">
    <location>
        <begin position="93"/>
        <end position="114"/>
    </location>
</feature>
<feature type="transmembrane region" description="Helical" evidence="9">
    <location>
        <begin position="166"/>
        <end position="184"/>
    </location>
</feature>
<evidence type="ECO:0000256" key="2">
    <source>
        <dbReference type="ARBA" id="ARBA00007069"/>
    </source>
</evidence>
<evidence type="ECO:0000256" key="6">
    <source>
        <dbReference type="ARBA" id="ARBA00022692"/>
    </source>
</evidence>
<sequence>MSTRTEAGDRAPRVFVAIGVLAALFLALPVIGLVLRAPWSGAAERLTRPGVGDAIRLSALCATASTAVSLALGVPLGWILAYARFPGRALLRAVVLVPLLLPPLVSGVGLLSILGRRGVAGRWLDDWFGVTLPFSTAGVIVAVAFVALPFVVITMESGFRSVDRRLGLAAATLGAGPASVARTVTLPLVAPSLAAGGALAWARSLGEFGATVTFAGNLPGRTQTLPLATFLALESDLDQAVLLSMLMLFPTLIVLALLRNRWRPLS</sequence>
<evidence type="ECO:0000256" key="10">
    <source>
        <dbReference type="RuleBase" id="RU365097"/>
    </source>
</evidence>
<evidence type="ECO:0000256" key="8">
    <source>
        <dbReference type="ARBA" id="ARBA00023136"/>
    </source>
</evidence>
<feature type="transmembrane region" description="Helical" evidence="9">
    <location>
        <begin position="12"/>
        <end position="35"/>
    </location>
</feature>
<organism evidence="12 13">
    <name type="scientific">Candidatus Neomicrothrix subdominans</name>
    <dbReference type="NCBI Taxonomy" id="2954438"/>
    <lineage>
        <taxon>Bacteria</taxon>
        <taxon>Bacillati</taxon>
        <taxon>Actinomycetota</taxon>
        <taxon>Acidimicrobiia</taxon>
        <taxon>Acidimicrobiales</taxon>
        <taxon>Microthrixaceae</taxon>
        <taxon>Candidatus Neomicrothrix</taxon>
    </lineage>
</organism>
<keyword evidence="3 9" id="KW-0813">Transport</keyword>
<comment type="subcellular location">
    <subcellularLocation>
        <location evidence="1 9">Cell membrane</location>
        <topology evidence="1 9">Multi-pass membrane protein</topology>
    </subcellularLocation>
</comment>
<keyword evidence="6 9" id="KW-0812">Transmembrane</keyword>
<dbReference type="AlphaFoldDB" id="A0A936NA64"/>
<feature type="domain" description="ABC transmembrane type-1" evidence="11">
    <location>
        <begin position="55"/>
        <end position="258"/>
    </location>
</feature>
<evidence type="ECO:0000256" key="5">
    <source>
        <dbReference type="ARBA" id="ARBA00022505"/>
    </source>
</evidence>
<evidence type="ECO:0000313" key="13">
    <source>
        <dbReference type="Proteomes" id="UP000727993"/>
    </source>
</evidence>
<protein>
    <recommendedName>
        <fullName evidence="10">Molybdenum transport system permease</fullName>
    </recommendedName>
</protein>
<dbReference type="Gene3D" id="1.10.3720.10">
    <property type="entry name" value="MetI-like"/>
    <property type="match status" value="1"/>
</dbReference>
<dbReference type="NCBIfam" id="TIGR02141">
    <property type="entry name" value="modB_ABC"/>
    <property type="match status" value="1"/>
</dbReference>
<dbReference type="GO" id="GO:0015098">
    <property type="term" value="F:molybdate ion transmembrane transporter activity"/>
    <property type="evidence" value="ECO:0007669"/>
    <property type="project" value="UniProtKB-UniRule"/>
</dbReference>
<accession>A0A936NA64</accession>
<dbReference type="Pfam" id="PF00528">
    <property type="entry name" value="BPD_transp_1"/>
    <property type="match status" value="1"/>
</dbReference>
<dbReference type="EMBL" id="JADJZA010000002">
    <property type="protein sequence ID" value="MBK9296510.1"/>
    <property type="molecule type" value="Genomic_DNA"/>
</dbReference>
<evidence type="ECO:0000313" key="12">
    <source>
        <dbReference type="EMBL" id="MBK9296510.1"/>
    </source>
</evidence>
<dbReference type="CDD" id="cd06261">
    <property type="entry name" value="TM_PBP2"/>
    <property type="match status" value="1"/>
</dbReference>
<name>A0A936NA64_9ACTN</name>
<dbReference type="InterPro" id="IPR035906">
    <property type="entry name" value="MetI-like_sf"/>
</dbReference>